<dbReference type="InterPro" id="IPR003959">
    <property type="entry name" value="ATPase_AAA_core"/>
</dbReference>
<dbReference type="Proteomes" id="UP000623467">
    <property type="component" value="Unassembled WGS sequence"/>
</dbReference>
<dbReference type="PANTHER" id="PTHR46411:SF3">
    <property type="entry name" value="AAA+ ATPASE DOMAIN-CONTAINING PROTEIN"/>
    <property type="match status" value="1"/>
</dbReference>
<dbReference type="GO" id="GO:0016887">
    <property type="term" value="F:ATP hydrolysis activity"/>
    <property type="evidence" value="ECO:0007669"/>
    <property type="project" value="InterPro"/>
</dbReference>
<name>A0A8H7D6U6_9AGAR</name>
<dbReference type="SUPFAM" id="SSF52540">
    <property type="entry name" value="P-loop containing nucleoside triphosphate hydrolases"/>
    <property type="match status" value="1"/>
</dbReference>
<dbReference type="PANTHER" id="PTHR46411">
    <property type="entry name" value="FAMILY ATPASE, PUTATIVE-RELATED"/>
    <property type="match status" value="1"/>
</dbReference>
<evidence type="ECO:0000313" key="3">
    <source>
        <dbReference type="Proteomes" id="UP000623467"/>
    </source>
</evidence>
<feature type="domain" description="ATPase AAA-type core" evidence="1">
    <location>
        <begin position="136"/>
        <end position="260"/>
    </location>
</feature>
<dbReference type="Gene3D" id="3.40.50.300">
    <property type="entry name" value="P-loop containing nucleotide triphosphate hydrolases"/>
    <property type="match status" value="1"/>
</dbReference>
<dbReference type="AlphaFoldDB" id="A0A8H7D6U6"/>
<sequence>MVDRATFHRLNVNYSFPTPVPPQNENDGVDANSMPHGHRAFDMYGQPILSPPPVPGMPCQYLNDTALVHTQANATNETVEFTAEDLLLVPAIDAFANLALPADCKTLLHSFVEAYHEEASFDDFVKGKGAGLVVNLFGPPGVGKTFSAEATSEHVKRPLYFIGGGDLGTRAAELDASLDRIFDVATAWKAFIISPKFASTLIQADVFLEPRSLDDLERNAMVAFLLHHVEYDRGILFLTTNRVQVFDEAFLSRIHVALHLGQLSEVSRAQVWCAFVARADVQMDHTQIARLVRPLDQERRAHGALAGTRKEGECGMSHFVEDESSLYAATRGESFDIHEIFCPSHP</sequence>
<gene>
    <name evidence="2" type="ORF">MSAN_01106000</name>
</gene>
<keyword evidence="3" id="KW-1185">Reference proteome</keyword>
<dbReference type="GO" id="GO:0005524">
    <property type="term" value="F:ATP binding"/>
    <property type="evidence" value="ECO:0007669"/>
    <property type="project" value="InterPro"/>
</dbReference>
<dbReference type="Pfam" id="PF00004">
    <property type="entry name" value="AAA"/>
    <property type="match status" value="1"/>
</dbReference>
<dbReference type="EMBL" id="JACAZH010000007">
    <property type="protein sequence ID" value="KAF7364449.1"/>
    <property type="molecule type" value="Genomic_DNA"/>
</dbReference>
<dbReference type="OrthoDB" id="10042665at2759"/>
<protein>
    <submittedName>
        <fullName evidence="2">AAA domain-containing protein</fullName>
    </submittedName>
</protein>
<dbReference type="InterPro" id="IPR027417">
    <property type="entry name" value="P-loop_NTPase"/>
</dbReference>
<accession>A0A8H7D6U6</accession>
<evidence type="ECO:0000313" key="2">
    <source>
        <dbReference type="EMBL" id="KAF7364449.1"/>
    </source>
</evidence>
<reference evidence="2" key="1">
    <citation type="submission" date="2020-05" db="EMBL/GenBank/DDBJ databases">
        <title>Mycena genomes resolve the evolution of fungal bioluminescence.</title>
        <authorList>
            <person name="Tsai I.J."/>
        </authorList>
    </citation>
    <scope>NUCLEOTIDE SEQUENCE</scope>
    <source>
        <strain evidence="2">160909Yilan</strain>
    </source>
</reference>
<proteinExistence type="predicted"/>
<evidence type="ECO:0000259" key="1">
    <source>
        <dbReference type="Pfam" id="PF00004"/>
    </source>
</evidence>
<organism evidence="2 3">
    <name type="scientific">Mycena sanguinolenta</name>
    <dbReference type="NCBI Taxonomy" id="230812"/>
    <lineage>
        <taxon>Eukaryota</taxon>
        <taxon>Fungi</taxon>
        <taxon>Dikarya</taxon>
        <taxon>Basidiomycota</taxon>
        <taxon>Agaricomycotina</taxon>
        <taxon>Agaricomycetes</taxon>
        <taxon>Agaricomycetidae</taxon>
        <taxon>Agaricales</taxon>
        <taxon>Marasmiineae</taxon>
        <taxon>Mycenaceae</taxon>
        <taxon>Mycena</taxon>
    </lineage>
</organism>
<comment type="caution">
    <text evidence="2">The sequence shown here is derived from an EMBL/GenBank/DDBJ whole genome shotgun (WGS) entry which is preliminary data.</text>
</comment>